<keyword evidence="2" id="KW-0808">Transferase</keyword>
<dbReference type="GO" id="GO:0070681">
    <property type="term" value="P:glutaminyl-tRNAGln biosynthesis via transamidation"/>
    <property type="evidence" value="ECO:0007669"/>
    <property type="project" value="TreeGrafter"/>
</dbReference>
<keyword evidence="1" id="KW-0067">ATP-binding</keyword>
<dbReference type="NCBIfam" id="TIGR00135">
    <property type="entry name" value="gatC"/>
    <property type="match status" value="1"/>
</dbReference>
<keyword evidence="1" id="KW-0436">Ligase</keyword>
<evidence type="ECO:0000313" key="3">
    <source>
        <dbReference type="Proteomes" id="UP000253769"/>
    </source>
</evidence>
<sequence length="95" mass="10568">MSLDRSEVEKIAHLARLQINESDIPEYADNLNNILALVDQMQQVDTSAVEPMANPLDAVQRLRPDAVTETDQRENLQANAPATEDGLFLVPKVIE</sequence>
<dbReference type="HAMAP" id="MF_00122">
    <property type="entry name" value="GatC"/>
    <property type="match status" value="1"/>
</dbReference>
<dbReference type="GO" id="GO:0006412">
    <property type="term" value="P:translation"/>
    <property type="evidence" value="ECO:0007669"/>
    <property type="project" value="UniProtKB-UniRule"/>
</dbReference>
<dbReference type="OrthoDB" id="9794326at2"/>
<comment type="caution">
    <text evidence="2">The sequence shown here is derived from an EMBL/GenBank/DDBJ whole genome shotgun (WGS) entry which is preliminary data.</text>
</comment>
<dbReference type="EMBL" id="QQOH01000003">
    <property type="protein sequence ID" value="RDE19799.1"/>
    <property type="molecule type" value="Genomic_DNA"/>
</dbReference>
<accession>A0A369WF59</accession>
<reference evidence="2 3" key="1">
    <citation type="submission" date="2018-07" db="EMBL/GenBank/DDBJ databases">
        <title>Motiliproteus coralliicola sp. nov., a bacterium isolated from Coral.</title>
        <authorList>
            <person name="Wang G."/>
        </authorList>
    </citation>
    <scope>NUCLEOTIDE SEQUENCE [LARGE SCALE GENOMIC DNA]</scope>
    <source>
        <strain evidence="2 3">C34</strain>
    </source>
</reference>
<comment type="similarity">
    <text evidence="1">Belongs to the GatC family.</text>
</comment>
<dbReference type="Gene3D" id="1.10.20.60">
    <property type="entry name" value="Glu-tRNAGln amidotransferase C subunit, N-terminal domain"/>
    <property type="match status" value="1"/>
</dbReference>
<dbReference type="InterPro" id="IPR036113">
    <property type="entry name" value="Asp/Glu-ADT_sf_sub_c"/>
</dbReference>
<dbReference type="GO" id="GO:0050566">
    <property type="term" value="F:asparaginyl-tRNA synthase (glutamine-hydrolyzing) activity"/>
    <property type="evidence" value="ECO:0007669"/>
    <property type="project" value="RHEA"/>
</dbReference>
<organism evidence="2 3">
    <name type="scientific">Motiliproteus coralliicola</name>
    <dbReference type="NCBI Taxonomy" id="2283196"/>
    <lineage>
        <taxon>Bacteria</taxon>
        <taxon>Pseudomonadati</taxon>
        <taxon>Pseudomonadota</taxon>
        <taxon>Gammaproteobacteria</taxon>
        <taxon>Oceanospirillales</taxon>
        <taxon>Oceanospirillaceae</taxon>
        <taxon>Motiliproteus</taxon>
    </lineage>
</organism>
<comment type="catalytic activity">
    <reaction evidence="1">
        <text>L-glutamyl-tRNA(Gln) + L-glutamine + ATP + H2O = L-glutaminyl-tRNA(Gln) + L-glutamate + ADP + phosphate + H(+)</text>
        <dbReference type="Rhea" id="RHEA:17521"/>
        <dbReference type="Rhea" id="RHEA-COMP:9681"/>
        <dbReference type="Rhea" id="RHEA-COMP:9684"/>
        <dbReference type="ChEBI" id="CHEBI:15377"/>
        <dbReference type="ChEBI" id="CHEBI:15378"/>
        <dbReference type="ChEBI" id="CHEBI:29985"/>
        <dbReference type="ChEBI" id="CHEBI:30616"/>
        <dbReference type="ChEBI" id="CHEBI:43474"/>
        <dbReference type="ChEBI" id="CHEBI:58359"/>
        <dbReference type="ChEBI" id="CHEBI:78520"/>
        <dbReference type="ChEBI" id="CHEBI:78521"/>
        <dbReference type="ChEBI" id="CHEBI:456216"/>
    </reaction>
</comment>
<keyword evidence="1" id="KW-0547">Nucleotide-binding</keyword>
<dbReference type="RefSeq" id="WP_114696143.1">
    <property type="nucleotide sequence ID" value="NZ_QQOH01000003.1"/>
</dbReference>
<comment type="function">
    <text evidence="1">Allows the formation of correctly charged Asn-tRNA(Asn) or Gln-tRNA(Gln) through the transamidation of misacylated Asp-tRNA(Asn) or Glu-tRNA(Gln) in organisms which lack either or both of asparaginyl-tRNA or glutaminyl-tRNA synthetases. The reaction takes place in the presence of glutamine and ATP through an activated phospho-Asp-tRNA(Asn) or phospho-Glu-tRNA(Gln).</text>
</comment>
<dbReference type="InterPro" id="IPR003837">
    <property type="entry name" value="GatC"/>
</dbReference>
<dbReference type="AlphaFoldDB" id="A0A369WF59"/>
<dbReference type="GO" id="GO:0050567">
    <property type="term" value="F:glutaminyl-tRNA synthase (glutamine-hydrolyzing) activity"/>
    <property type="evidence" value="ECO:0007669"/>
    <property type="project" value="UniProtKB-UniRule"/>
</dbReference>
<keyword evidence="1" id="KW-0648">Protein biosynthesis</keyword>
<evidence type="ECO:0000256" key="1">
    <source>
        <dbReference type="HAMAP-Rule" id="MF_00122"/>
    </source>
</evidence>
<dbReference type="GO" id="GO:0005524">
    <property type="term" value="F:ATP binding"/>
    <property type="evidence" value="ECO:0007669"/>
    <property type="project" value="UniProtKB-KW"/>
</dbReference>
<dbReference type="GO" id="GO:0016740">
    <property type="term" value="F:transferase activity"/>
    <property type="evidence" value="ECO:0007669"/>
    <property type="project" value="UniProtKB-KW"/>
</dbReference>
<dbReference type="SUPFAM" id="SSF141000">
    <property type="entry name" value="Glu-tRNAGln amidotransferase C subunit"/>
    <property type="match status" value="1"/>
</dbReference>
<dbReference type="EC" id="6.3.5.-" evidence="1"/>
<keyword evidence="3" id="KW-1185">Reference proteome</keyword>
<dbReference type="GO" id="GO:0006450">
    <property type="term" value="P:regulation of translational fidelity"/>
    <property type="evidence" value="ECO:0007669"/>
    <property type="project" value="InterPro"/>
</dbReference>
<comment type="subunit">
    <text evidence="1">Heterotrimer of A, B and C subunits.</text>
</comment>
<gene>
    <name evidence="1" type="primary">gatC</name>
    <name evidence="2" type="ORF">DV711_13065</name>
</gene>
<dbReference type="PANTHER" id="PTHR15004">
    <property type="entry name" value="GLUTAMYL-TRNA(GLN) AMIDOTRANSFERASE SUBUNIT C, MITOCHONDRIAL"/>
    <property type="match status" value="1"/>
</dbReference>
<protein>
    <recommendedName>
        <fullName evidence="1">Aspartyl/glutamyl-tRNA(Asn/Gln) amidotransferase subunit C</fullName>
        <shortName evidence="1">Asp/Glu-ADT subunit C</shortName>
        <ecNumber evidence="1">6.3.5.-</ecNumber>
    </recommendedName>
</protein>
<proteinExistence type="inferred from homology"/>
<name>A0A369WF59_9GAMM</name>
<dbReference type="Proteomes" id="UP000253769">
    <property type="component" value="Unassembled WGS sequence"/>
</dbReference>
<comment type="catalytic activity">
    <reaction evidence="1">
        <text>L-aspartyl-tRNA(Asn) + L-glutamine + ATP + H2O = L-asparaginyl-tRNA(Asn) + L-glutamate + ADP + phosphate + 2 H(+)</text>
        <dbReference type="Rhea" id="RHEA:14513"/>
        <dbReference type="Rhea" id="RHEA-COMP:9674"/>
        <dbReference type="Rhea" id="RHEA-COMP:9677"/>
        <dbReference type="ChEBI" id="CHEBI:15377"/>
        <dbReference type="ChEBI" id="CHEBI:15378"/>
        <dbReference type="ChEBI" id="CHEBI:29985"/>
        <dbReference type="ChEBI" id="CHEBI:30616"/>
        <dbReference type="ChEBI" id="CHEBI:43474"/>
        <dbReference type="ChEBI" id="CHEBI:58359"/>
        <dbReference type="ChEBI" id="CHEBI:78515"/>
        <dbReference type="ChEBI" id="CHEBI:78516"/>
        <dbReference type="ChEBI" id="CHEBI:456216"/>
    </reaction>
</comment>
<dbReference type="Pfam" id="PF02686">
    <property type="entry name" value="GatC"/>
    <property type="match status" value="1"/>
</dbReference>
<dbReference type="PANTHER" id="PTHR15004:SF0">
    <property type="entry name" value="GLUTAMYL-TRNA(GLN) AMIDOTRANSFERASE SUBUNIT C, MITOCHONDRIAL"/>
    <property type="match status" value="1"/>
</dbReference>
<evidence type="ECO:0000313" key="2">
    <source>
        <dbReference type="EMBL" id="RDE19799.1"/>
    </source>
</evidence>